<evidence type="ECO:0000256" key="4">
    <source>
        <dbReference type="SAM" id="SignalP"/>
    </source>
</evidence>
<dbReference type="PROSITE" id="PS00615">
    <property type="entry name" value="C_TYPE_LECTIN_1"/>
    <property type="match status" value="1"/>
</dbReference>
<dbReference type="InterPro" id="IPR016187">
    <property type="entry name" value="CTDL_fold"/>
</dbReference>
<keyword evidence="2" id="KW-1015">Disulfide bond</keyword>
<evidence type="ECO:0000256" key="3">
    <source>
        <dbReference type="SAM" id="Coils"/>
    </source>
</evidence>
<dbReference type="InterPro" id="IPR018378">
    <property type="entry name" value="C-type_lectin_CS"/>
</dbReference>
<dbReference type="PANTHER" id="PTHR22803">
    <property type="entry name" value="MANNOSE, PHOSPHOLIPASE, LECTIN RECEPTOR RELATED"/>
    <property type="match status" value="1"/>
</dbReference>
<keyword evidence="4" id="KW-0732">Signal</keyword>
<evidence type="ECO:0000256" key="2">
    <source>
        <dbReference type="ARBA" id="ARBA00023157"/>
    </source>
</evidence>
<feature type="chain" id="PRO_5035938862" description="C-type lectin domain-containing protein" evidence="4">
    <location>
        <begin position="22"/>
        <end position="192"/>
    </location>
</feature>
<dbReference type="InterPro" id="IPR033989">
    <property type="entry name" value="CD209-like_CTLD"/>
</dbReference>
<dbReference type="SMART" id="SM00034">
    <property type="entry name" value="CLECT"/>
    <property type="match status" value="1"/>
</dbReference>
<feature type="domain" description="C-type lectin" evidence="5">
    <location>
        <begin position="82"/>
        <end position="187"/>
    </location>
</feature>
<sequence>MMLVVLLLVAIVILWFKLTKEKDQLQTSYNNLAAEEEQLKTNCKSVNEERDQQQRKTDELQKKLSELKKDLNTPGWRFVSFYYISTEKKNWSESRQDCKGKGADLMIINNKKKQELVVGWKISEGAWIGASDRDTEGVWKWVDGSALKNKFFYGGEPDNLGDEDCVVSDHVAWHDVSCGKQYAWICERKINI</sequence>
<evidence type="ECO:0000256" key="1">
    <source>
        <dbReference type="ARBA" id="ARBA00022734"/>
    </source>
</evidence>
<dbReference type="PROSITE" id="PS50041">
    <property type="entry name" value="C_TYPE_LECTIN_2"/>
    <property type="match status" value="1"/>
</dbReference>
<dbReference type="Pfam" id="PF00059">
    <property type="entry name" value="Lectin_C"/>
    <property type="match status" value="1"/>
</dbReference>
<reference evidence="6" key="1">
    <citation type="submission" date="2020-08" db="EMBL/GenBank/DDBJ databases">
        <title>Chromosome-level assembly of Southern catfish (Silurus meridionalis) provides insights into visual adaptation to the nocturnal and benthic lifestyles.</title>
        <authorList>
            <person name="Zhang Y."/>
            <person name="Wang D."/>
            <person name="Peng Z."/>
        </authorList>
    </citation>
    <scope>NUCLEOTIDE SEQUENCE</scope>
    <source>
        <strain evidence="6">SWU-2019-XX</strain>
        <tissue evidence="6">Muscle</tissue>
    </source>
</reference>
<dbReference type="InterPro" id="IPR016186">
    <property type="entry name" value="C-type_lectin-like/link_sf"/>
</dbReference>
<name>A0A8T0BRT7_SILME</name>
<evidence type="ECO:0000313" key="7">
    <source>
        <dbReference type="Proteomes" id="UP000606274"/>
    </source>
</evidence>
<keyword evidence="7" id="KW-1185">Reference proteome</keyword>
<dbReference type="GO" id="GO:0030246">
    <property type="term" value="F:carbohydrate binding"/>
    <property type="evidence" value="ECO:0007669"/>
    <property type="project" value="UniProtKB-KW"/>
</dbReference>
<keyword evidence="3" id="KW-0175">Coiled coil</keyword>
<accession>A0A8T0BRT7</accession>
<keyword evidence="1" id="KW-0430">Lectin</keyword>
<protein>
    <recommendedName>
        <fullName evidence="5">C-type lectin domain-containing protein</fullName>
    </recommendedName>
</protein>
<dbReference type="SUPFAM" id="SSF56436">
    <property type="entry name" value="C-type lectin-like"/>
    <property type="match status" value="1"/>
</dbReference>
<dbReference type="EMBL" id="JABFDY010000003">
    <property type="protein sequence ID" value="KAF7709103.1"/>
    <property type="molecule type" value="Genomic_DNA"/>
</dbReference>
<feature type="coiled-coil region" evidence="3">
    <location>
        <begin position="18"/>
        <end position="70"/>
    </location>
</feature>
<gene>
    <name evidence="6" type="ORF">HF521_015953</name>
</gene>
<proteinExistence type="predicted"/>
<dbReference type="InterPro" id="IPR001304">
    <property type="entry name" value="C-type_lectin-like"/>
</dbReference>
<dbReference type="InterPro" id="IPR050111">
    <property type="entry name" value="C-type_lectin/snaclec_domain"/>
</dbReference>
<organism evidence="6 7">
    <name type="scientific">Silurus meridionalis</name>
    <name type="common">Southern catfish</name>
    <name type="synonym">Silurus soldatovi meridionalis</name>
    <dbReference type="NCBI Taxonomy" id="175797"/>
    <lineage>
        <taxon>Eukaryota</taxon>
        <taxon>Metazoa</taxon>
        <taxon>Chordata</taxon>
        <taxon>Craniata</taxon>
        <taxon>Vertebrata</taxon>
        <taxon>Euteleostomi</taxon>
        <taxon>Actinopterygii</taxon>
        <taxon>Neopterygii</taxon>
        <taxon>Teleostei</taxon>
        <taxon>Ostariophysi</taxon>
        <taxon>Siluriformes</taxon>
        <taxon>Siluridae</taxon>
        <taxon>Silurus</taxon>
    </lineage>
</organism>
<evidence type="ECO:0000259" key="5">
    <source>
        <dbReference type="PROSITE" id="PS50041"/>
    </source>
</evidence>
<dbReference type="Gene3D" id="3.10.100.10">
    <property type="entry name" value="Mannose-Binding Protein A, subunit A"/>
    <property type="match status" value="1"/>
</dbReference>
<dbReference type="CDD" id="cd03590">
    <property type="entry name" value="CLECT_DC-SIGN_like"/>
    <property type="match status" value="1"/>
</dbReference>
<feature type="signal peptide" evidence="4">
    <location>
        <begin position="1"/>
        <end position="21"/>
    </location>
</feature>
<comment type="caution">
    <text evidence="6">The sequence shown here is derived from an EMBL/GenBank/DDBJ whole genome shotgun (WGS) entry which is preliminary data.</text>
</comment>
<dbReference type="AlphaFoldDB" id="A0A8T0BRT7"/>
<evidence type="ECO:0000313" key="6">
    <source>
        <dbReference type="EMBL" id="KAF7709103.1"/>
    </source>
</evidence>
<dbReference type="Gene3D" id="1.20.5.400">
    <property type="match status" value="1"/>
</dbReference>
<dbReference type="Proteomes" id="UP000606274">
    <property type="component" value="Unassembled WGS sequence"/>
</dbReference>